<feature type="domain" description="Cytochrome c" evidence="5">
    <location>
        <begin position="36"/>
        <end position="134"/>
    </location>
</feature>
<dbReference type="Pfam" id="PF00034">
    <property type="entry name" value="Cytochrom_C"/>
    <property type="match status" value="1"/>
</dbReference>
<dbReference type="GO" id="GO:0046872">
    <property type="term" value="F:metal ion binding"/>
    <property type="evidence" value="ECO:0007669"/>
    <property type="project" value="UniProtKB-KW"/>
</dbReference>
<dbReference type="PROSITE" id="PS51007">
    <property type="entry name" value="CYTC"/>
    <property type="match status" value="1"/>
</dbReference>
<proteinExistence type="predicted"/>
<keyword evidence="2 4" id="KW-0479">Metal-binding</keyword>
<dbReference type="Gene3D" id="1.10.760.10">
    <property type="entry name" value="Cytochrome c-like domain"/>
    <property type="match status" value="1"/>
</dbReference>
<dbReference type="InterPro" id="IPR009056">
    <property type="entry name" value="Cyt_c-like_dom"/>
</dbReference>
<dbReference type="RefSeq" id="WP_087937657.1">
    <property type="nucleotide sequence ID" value="NZ_FNAC01000001.1"/>
</dbReference>
<organism evidence="6 7">
    <name type="scientific">Algoriphagus faecimaris</name>
    <dbReference type="NCBI Taxonomy" id="686796"/>
    <lineage>
        <taxon>Bacteria</taxon>
        <taxon>Pseudomonadati</taxon>
        <taxon>Bacteroidota</taxon>
        <taxon>Cytophagia</taxon>
        <taxon>Cytophagales</taxon>
        <taxon>Cyclobacteriaceae</taxon>
        <taxon>Algoriphagus</taxon>
    </lineage>
</organism>
<dbReference type="GO" id="GO:0020037">
    <property type="term" value="F:heme binding"/>
    <property type="evidence" value="ECO:0007669"/>
    <property type="project" value="InterPro"/>
</dbReference>
<protein>
    <submittedName>
        <fullName evidence="6">Cytochrome c</fullName>
    </submittedName>
</protein>
<name>A0A1G6MAV2_9BACT</name>
<dbReference type="Proteomes" id="UP000199060">
    <property type="component" value="Unassembled WGS sequence"/>
</dbReference>
<dbReference type="GO" id="GO:0009055">
    <property type="term" value="F:electron transfer activity"/>
    <property type="evidence" value="ECO:0007669"/>
    <property type="project" value="InterPro"/>
</dbReference>
<accession>A0A1G6MAV2</accession>
<keyword evidence="1 4" id="KW-0349">Heme</keyword>
<evidence type="ECO:0000313" key="7">
    <source>
        <dbReference type="Proteomes" id="UP000199060"/>
    </source>
</evidence>
<dbReference type="AlphaFoldDB" id="A0A1G6MAV2"/>
<sequence>MHLSLYLWIALQFVFGSISDSYEQKLESPALSSTALLNDEGLILLEKHCYACHNPRSTSHEQIIAPPLYGVKKHYLEKFPEKREFTEAMKSFITNPTEEKALMKGPIKRFGLMPKPVVSDADLSKIITYLYESEIENPVWHIEKDNEEMKGKKGSGVTKITIH</sequence>
<reference evidence="7" key="1">
    <citation type="submission" date="2016-10" db="EMBL/GenBank/DDBJ databases">
        <authorList>
            <person name="Varghese N."/>
            <person name="Submissions S."/>
        </authorList>
    </citation>
    <scope>NUCLEOTIDE SEQUENCE [LARGE SCALE GENOMIC DNA]</scope>
    <source>
        <strain evidence="7">DSM 23095</strain>
    </source>
</reference>
<dbReference type="EMBL" id="FNAC01000001">
    <property type="protein sequence ID" value="SDC52414.1"/>
    <property type="molecule type" value="Genomic_DNA"/>
</dbReference>
<dbReference type="STRING" id="686796.SAMN04488104_100183"/>
<evidence type="ECO:0000256" key="1">
    <source>
        <dbReference type="ARBA" id="ARBA00022617"/>
    </source>
</evidence>
<evidence type="ECO:0000259" key="5">
    <source>
        <dbReference type="PROSITE" id="PS51007"/>
    </source>
</evidence>
<dbReference type="SUPFAM" id="SSF46626">
    <property type="entry name" value="Cytochrome c"/>
    <property type="match status" value="1"/>
</dbReference>
<dbReference type="OrthoDB" id="1494333at2"/>
<evidence type="ECO:0000313" key="6">
    <source>
        <dbReference type="EMBL" id="SDC52414.1"/>
    </source>
</evidence>
<evidence type="ECO:0000256" key="4">
    <source>
        <dbReference type="PROSITE-ProRule" id="PRU00433"/>
    </source>
</evidence>
<dbReference type="InterPro" id="IPR036909">
    <property type="entry name" value="Cyt_c-like_dom_sf"/>
</dbReference>
<keyword evidence="3 4" id="KW-0408">Iron</keyword>
<gene>
    <name evidence="6" type="ORF">SAMN04488104_100183</name>
</gene>
<evidence type="ECO:0000256" key="2">
    <source>
        <dbReference type="ARBA" id="ARBA00022723"/>
    </source>
</evidence>
<evidence type="ECO:0000256" key="3">
    <source>
        <dbReference type="ARBA" id="ARBA00023004"/>
    </source>
</evidence>
<keyword evidence="7" id="KW-1185">Reference proteome</keyword>